<dbReference type="EMBL" id="CP042425">
    <property type="protein sequence ID" value="QEL21115.1"/>
    <property type="molecule type" value="Genomic_DNA"/>
</dbReference>
<name>A0A5C1AR71_9BACT</name>
<proteinExistence type="predicted"/>
<organism evidence="1 2">
    <name type="scientific">Limnoglobus roseus</name>
    <dbReference type="NCBI Taxonomy" id="2598579"/>
    <lineage>
        <taxon>Bacteria</taxon>
        <taxon>Pseudomonadati</taxon>
        <taxon>Planctomycetota</taxon>
        <taxon>Planctomycetia</taxon>
        <taxon>Gemmatales</taxon>
        <taxon>Gemmataceae</taxon>
        <taxon>Limnoglobus</taxon>
    </lineage>
</organism>
<dbReference type="Proteomes" id="UP000324974">
    <property type="component" value="Chromosome"/>
</dbReference>
<gene>
    <name evidence="1" type="ORF">PX52LOC_08245</name>
</gene>
<reference evidence="2" key="1">
    <citation type="submission" date="2019-08" db="EMBL/GenBank/DDBJ databases">
        <title>Limnoglobus roseus gen. nov., sp. nov., a novel freshwater planctomycete with a giant genome from the family Gemmataceae.</title>
        <authorList>
            <person name="Kulichevskaya I.S."/>
            <person name="Naumoff D.G."/>
            <person name="Miroshnikov K."/>
            <person name="Ivanova A."/>
            <person name="Philippov D.A."/>
            <person name="Hakobyan A."/>
            <person name="Rijpstra I.C."/>
            <person name="Sinninghe Damste J.S."/>
            <person name="Liesack W."/>
            <person name="Dedysh S.N."/>
        </authorList>
    </citation>
    <scope>NUCLEOTIDE SEQUENCE [LARGE SCALE GENOMIC DNA]</scope>
    <source>
        <strain evidence="2">PX52</strain>
    </source>
</reference>
<sequence>MLPLLLSAFVAVPNPPQVIFVDDMTGVHQPMGPRVDIVDTAALKSRMGGSDTPKNGTDPMDAAAIEAFDKLMAKKKLNPK</sequence>
<dbReference type="RefSeq" id="WP_149115356.1">
    <property type="nucleotide sequence ID" value="NZ_CP042425.1"/>
</dbReference>
<accession>A0A5C1AR71</accession>
<keyword evidence="2" id="KW-1185">Reference proteome</keyword>
<protein>
    <submittedName>
        <fullName evidence="1">Uncharacterized protein</fullName>
    </submittedName>
</protein>
<dbReference type="AlphaFoldDB" id="A0A5C1AR71"/>
<evidence type="ECO:0000313" key="1">
    <source>
        <dbReference type="EMBL" id="QEL21115.1"/>
    </source>
</evidence>
<evidence type="ECO:0000313" key="2">
    <source>
        <dbReference type="Proteomes" id="UP000324974"/>
    </source>
</evidence>
<dbReference type="KEGG" id="lrs:PX52LOC_08245"/>